<feature type="transmembrane region" description="Helical" evidence="6">
    <location>
        <begin position="185"/>
        <end position="202"/>
    </location>
</feature>
<dbReference type="eggNOG" id="KOG4199">
    <property type="taxonomic scope" value="Eukaryota"/>
</dbReference>
<dbReference type="PANTHER" id="PTHR22894:SF4">
    <property type="entry name" value="E3 UBIQUITIN-PROTEIN LIGASE RNF170-LIKE ISOFORM X1"/>
    <property type="match status" value="1"/>
</dbReference>
<feature type="transmembrane region" description="Helical" evidence="6">
    <location>
        <begin position="208"/>
        <end position="230"/>
    </location>
</feature>
<dbReference type="GO" id="GO:0008270">
    <property type="term" value="F:zinc ion binding"/>
    <property type="evidence" value="ECO:0007669"/>
    <property type="project" value="UniProtKB-KW"/>
</dbReference>
<dbReference type="STRING" id="3988.B9S778"/>
<name>B9S778_RICCO</name>
<dbReference type="Pfam" id="PF13445">
    <property type="entry name" value="zf-RING_UBOX"/>
    <property type="match status" value="1"/>
</dbReference>
<evidence type="ECO:0000256" key="2">
    <source>
        <dbReference type="ARBA" id="ARBA00022737"/>
    </source>
</evidence>
<evidence type="ECO:0000256" key="5">
    <source>
        <dbReference type="PROSITE-ProRule" id="PRU00175"/>
    </source>
</evidence>
<dbReference type="InterPro" id="IPR013083">
    <property type="entry name" value="Znf_RING/FYVE/PHD"/>
</dbReference>
<dbReference type="InterPro" id="IPR027370">
    <property type="entry name" value="Znf-RING_euk"/>
</dbReference>
<evidence type="ECO:0000313" key="8">
    <source>
        <dbReference type="EMBL" id="EEF40483.1"/>
    </source>
</evidence>
<dbReference type="InterPro" id="IPR001841">
    <property type="entry name" value="Znf_RING"/>
</dbReference>
<dbReference type="SUPFAM" id="SSF57850">
    <property type="entry name" value="RING/U-box"/>
    <property type="match status" value="1"/>
</dbReference>
<evidence type="ECO:0000256" key="3">
    <source>
        <dbReference type="ARBA" id="ARBA00022771"/>
    </source>
</evidence>
<dbReference type="eggNOG" id="KOG2164">
    <property type="taxonomic scope" value="Eukaryota"/>
</dbReference>
<evidence type="ECO:0000256" key="1">
    <source>
        <dbReference type="ARBA" id="ARBA00022723"/>
    </source>
</evidence>
<dbReference type="InterPro" id="IPR016024">
    <property type="entry name" value="ARM-type_fold"/>
</dbReference>
<protein>
    <submittedName>
        <fullName evidence="8">Armadillo repeat-containing protein, putative</fullName>
    </submittedName>
</protein>
<dbReference type="InterPro" id="IPR017907">
    <property type="entry name" value="Znf_RING_CS"/>
</dbReference>
<dbReference type="PROSITE" id="PS00518">
    <property type="entry name" value="ZF_RING_1"/>
    <property type="match status" value="1"/>
</dbReference>
<dbReference type="SMART" id="SM00185">
    <property type="entry name" value="ARM"/>
    <property type="match status" value="3"/>
</dbReference>
<keyword evidence="2" id="KW-0677">Repeat</keyword>
<keyword evidence="6" id="KW-0812">Transmembrane</keyword>
<gene>
    <name evidence="8" type="ORF">RCOM_0774230</name>
</gene>
<proteinExistence type="predicted"/>
<dbReference type="InterPro" id="IPR000225">
    <property type="entry name" value="Armadillo"/>
</dbReference>
<dbReference type="Proteomes" id="UP000008311">
    <property type="component" value="Unassembled WGS sequence"/>
</dbReference>
<dbReference type="InterPro" id="IPR038896">
    <property type="entry name" value="RNF170"/>
</dbReference>
<dbReference type="InterPro" id="IPR011989">
    <property type="entry name" value="ARM-like"/>
</dbReference>
<dbReference type="Gene3D" id="3.30.40.10">
    <property type="entry name" value="Zinc/RING finger domain, C3HC4 (zinc finger)"/>
    <property type="match status" value="1"/>
</dbReference>
<evidence type="ECO:0000259" key="7">
    <source>
        <dbReference type="PROSITE" id="PS50089"/>
    </source>
</evidence>
<dbReference type="PANTHER" id="PTHR22894">
    <property type="entry name" value="RING-TYPE DOMAIN-CONTAINING PROTEIN"/>
    <property type="match status" value="1"/>
</dbReference>
<dbReference type="Gene3D" id="1.25.10.10">
    <property type="entry name" value="Leucine-rich Repeat Variant"/>
    <property type="match status" value="1"/>
</dbReference>
<keyword evidence="1" id="KW-0479">Metal-binding</keyword>
<evidence type="ECO:0000256" key="4">
    <source>
        <dbReference type="ARBA" id="ARBA00022833"/>
    </source>
</evidence>
<evidence type="ECO:0000256" key="6">
    <source>
        <dbReference type="SAM" id="Phobius"/>
    </source>
</evidence>
<dbReference type="PROSITE" id="PS50089">
    <property type="entry name" value="ZF_RING_2"/>
    <property type="match status" value="1"/>
</dbReference>
<dbReference type="FunCoup" id="B9S778">
    <property type="interactions" value="3258"/>
</dbReference>
<dbReference type="EMBL" id="EQ973884">
    <property type="protein sequence ID" value="EEF40483.1"/>
    <property type="molecule type" value="Genomic_DNA"/>
</dbReference>
<dbReference type="GO" id="GO:0061630">
    <property type="term" value="F:ubiquitin protein ligase activity"/>
    <property type="evidence" value="ECO:0007669"/>
    <property type="project" value="InterPro"/>
</dbReference>
<sequence length="719" mass="77966">MDTWKARFAKGLEVWKANDTVSDGESSSSSLRSNSAIAVDNGNEKATEKNPSCSGDVVGQPPGDDCCPICFGTFTIPCKSICGHWYCGSCILQYWNYSAASKPCKCPMCASRITKLTPEASLYSQHQDQDVTKVLENVDRYNRLFIGGALGLVQKVRESPLFIKRMFLQMMDPDRPYSYLHEIRLFAMMLSVLYAATPFNFIPTGGLGIVRLFDYVAIALVLVLRLVGIYRRRRLAQREMGPPNKNARTISQEAFDELVKENMEELGMDPTEALEDAMQTLNLQGVDLSGIVTCVPGESNASDNPVMQCLGRLKEIDSISIDPISSYDYISEIGELFDKLIGLSTEASANVAIGVKNGGIQLVCSICSKIPNQFKAVLVVGLKALALFLYDVQSTETFRSSGGATILAGILKNGNENIDILDSGFSVVAAAATGNEILKESFMELKVDELILQALNGQHKGSIQNLYDAIRVLLTPDDDRIVASQVYGYARRFAKIGIAGALVESLHGGLTSPSLVSACIALKAVAVNDEICKSIAERGGIDAILQCIDDSGEQGNKTVARTCCSLLSKLAGSDSIKSVIVEKGGMDRLIRLAARFSDDPSVLQEVMAVITVLCLRSPDNASCAIEAGAGDLAVQAMQKFPSAPQLQRNSCFMIRNLVVRNPENRQVSFFPCTNNIYSGTLLLSHGIENIIRKAKASHETCKDAATDALRDLGLDNYNL</sequence>
<evidence type="ECO:0000313" key="9">
    <source>
        <dbReference type="Proteomes" id="UP000008311"/>
    </source>
</evidence>
<dbReference type="InParanoid" id="B9S778"/>
<keyword evidence="6" id="KW-1133">Transmembrane helix</keyword>
<accession>B9S778</accession>
<organism evidence="8 9">
    <name type="scientific">Ricinus communis</name>
    <name type="common">Castor bean</name>
    <dbReference type="NCBI Taxonomy" id="3988"/>
    <lineage>
        <taxon>Eukaryota</taxon>
        <taxon>Viridiplantae</taxon>
        <taxon>Streptophyta</taxon>
        <taxon>Embryophyta</taxon>
        <taxon>Tracheophyta</taxon>
        <taxon>Spermatophyta</taxon>
        <taxon>Magnoliopsida</taxon>
        <taxon>eudicotyledons</taxon>
        <taxon>Gunneridae</taxon>
        <taxon>Pentapetalae</taxon>
        <taxon>rosids</taxon>
        <taxon>fabids</taxon>
        <taxon>Malpighiales</taxon>
        <taxon>Euphorbiaceae</taxon>
        <taxon>Acalyphoideae</taxon>
        <taxon>Acalypheae</taxon>
        <taxon>Ricinus</taxon>
    </lineage>
</organism>
<keyword evidence="6" id="KW-0472">Membrane</keyword>
<keyword evidence="9" id="KW-1185">Reference proteome</keyword>
<dbReference type="SUPFAM" id="SSF48371">
    <property type="entry name" value="ARM repeat"/>
    <property type="match status" value="1"/>
</dbReference>
<keyword evidence="4" id="KW-0862">Zinc</keyword>
<feature type="domain" description="RING-type" evidence="7">
    <location>
        <begin position="67"/>
        <end position="109"/>
    </location>
</feature>
<reference evidence="9" key="1">
    <citation type="journal article" date="2010" name="Nat. Biotechnol.">
        <title>Draft genome sequence of the oilseed species Ricinus communis.</title>
        <authorList>
            <person name="Chan A.P."/>
            <person name="Crabtree J."/>
            <person name="Zhao Q."/>
            <person name="Lorenzi H."/>
            <person name="Orvis J."/>
            <person name="Puiu D."/>
            <person name="Melake-Berhan A."/>
            <person name="Jones K.M."/>
            <person name="Redman J."/>
            <person name="Chen G."/>
            <person name="Cahoon E.B."/>
            <person name="Gedil M."/>
            <person name="Stanke M."/>
            <person name="Haas B.J."/>
            <person name="Wortman J.R."/>
            <person name="Fraser-Liggett C.M."/>
            <person name="Ravel J."/>
            <person name="Rabinowicz P.D."/>
        </authorList>
    </citation>
    <scope>NUCLEOTIDE SEQUENCE [LARGE SCALE GENOMIC DNA]</scope>
    <source>
        <strain evidence="9">cv. Hale</strain>
    </source>
</reference>
<keyword evidence="3 5" id="KW-0863">Zinc-finger</keyword>
<dbReference type="AlphaFoldDB" id="B9S778"/>